<organism evidence="7 8">
    <name type="scientific">Eimeria maxima</name>
    <name type="common">Coccidian parasite</name>
    <dbReference type="NCBI Taxonomy" id="5804"/>
    <lineage>
        <taxon>Eukaryota</taxon>
        <taxon>Sar</taxon>
        <taxon>Alveolata</taxon>
        <taxon>Apicomplexa</taxon>
        <taxon>Conoidasida</taxon>
        <taxon>Coccidia</taxon>
        <taxon>Eucoccidiorida</taxon>
        <taxon>Eimeriorina</taxon>
        <taxon>Eimeriidae</taxon>
        <taxon>Eimeria</taxon>
    </lineage>
</organism>
<accession>U6M5G4</accession>
<evidence type="ECO:0000313" key="8">
    <source>
        <dbReference type="Proteomes" id="UP000030763"/>
    </source>
</evidence>
<reference evidence="7" key="2">
    <citation type="submission" date="2013-10" db="EMBL/GenBank/DDBJ databases">
        <authorList>
            <person name="Aslett M."/>
        </authorList>
    </citation>
    <scope>NUCLEOTIDE SEQUENCE [LARGE SCALE GENOMIC DNA]</scope>
    <source>
        <strain evidence="7">Weybridge</strain>
    </source>
</reference>
<dbReference type="OrthoDB" id="10251342at2759"/>
<protein>
    <recommendedName>
        <fullName evidence="4">Protein MAK16 homolog</fullName>
    </recommendedName>
</protein>
<feature type="region of interest" description="Disordered" evidence="5">
    <location>
        <begin position="185"/>
        <end position="217"/>
    </location>
</feature>
<keyword evidence="3 4" id="KW-0539">Nucleus</keyword>
<dbReference type="GeneID" id="25339637"/>
<dbReference type="GO" id="GO:0000460">
    <property type="term" value="P:maturation of 5.8S rRNA"/>
    <property type="evidence" value="ECO:0007669"/>
    <property type="project" value="TreeGrafter"/>
</dbReference>
<dbReference type="Proteomes" id="UP000030763">
    <property type="component" value="Unassembled WGS sequence"/>
</dbReference>
<name>U6M5G4_EIMMA</name>
<dbReference type="OMA" id="WHCIRHG"/>
<evidence type="ECO:0000259" key="6">
    <source>
        <dbReference type="Pfam" id="PF01778"/>
    </source>
</evidence>
<evidence type="ECO:0000256" key="3">
    <source>
        <dbReference type="ARBA" id="ARBA00023242"/>
    </source>
</evidence>
<evidence type="ECO:0000256" key="4">
    <source>
        <dbReference type="PIRNR" id="PIRNR003352"/>
    </source>
</evidence>
<dbReference type="Gene3D" id="3.30.390.110">
    <property type="match status" value="1"/>
</dbReference>
<dbReference type="GO" id="GO:0000470">
    <property type="term" value="P:maturation of LSU-rRNA"/>
    <property type="evidence" value="ECO:0007669"/>
    <property type="project" value="TreeGrafter"/>
</dbReference>
<dbReference type="InterPro" id="IPR006958">
    <property type="entry name" value="Mak16"/>
</dbReference>
<feature type="domain" description="Ribosomal eL28/Mak16" evidence="6">
    <location>
        <begin position="6"/>
        <end position="119"/>
    </location>
</feature>
<keyword evidence="8" id="KW-1185">Reference proteome</keyword>
<evidence type="ECO:0000256" key="1">
    <source>
        <dbReference type="ARBA" id="ARBA00004123"/>
    </source>
</evidence>
<sequence length="217" mass="25320">MHNDELIWNVINKHFCSFKRKTDKEDMCSNLYNVTGKCNRVSCPLANSNYGTVLEEQGKLFLCLKTVERAHLPSSLWERIKLSRNITEAKKTIDLHMKNVYPQHQIERCKRRTIKLKQMIDRMRRLELKPKERLEGVKKKTERREAAREKKALVAAHIEDVIEDELLKRLHQGVYGDLYNEHRLKEDTTEKEREAPEVTEAKAAEKGGLTPVATSVI</sequence>
<dbReference type="Pfam" id="PF01778">
    <property type="entry name" value="Ribosomal_L28e"/>
    <property type="match status" value="1"/>
</dbReference>
<comment type="subcellular location">
    <subcellularLocation>
        <location evidence="1">Nucleus</location>
    </subcellularLocation>
</comment>
<dbReference type="GO" id="GO:0030687">
    <property type="term" value="C:preribosome, large subunit precursor"/>
    <property type="evidence" value="ECO:0007669"/>
    <property type="project" value="TreeGrafter"/>
</dbReference>
<dbReference type="InterPro" id="IPR029004">
    <property type="entry name" value="Ribosomal_eL28/Mak16"/>
</dbReference>
<dbReference type="EMBL" id="HG720229">
    <property type="protein sequence ID" value="CDJ59266.1"/>
    <property type="molecule type" value="Genomic_DNA"/>
</dbReference>
<feature type="compositionally biased region" description="Basic and acidic residues" evidence="5">
    <location>
        <begin position="185"/>
        <end position="205"/>
    </location>
</feature>
<dbReference type="PIRSF" id="PIRSF003352">
    <property type="entry name" value="MAK16"/>
    <property type="match status" value="1"/>
</dbReference>
<evidence type="ECO:0000256" key="2">
    <source>
        <dbReference type="ARBA" id="ARBA00005514"/>
    </source>
</evidence>
<comment type="similarity">
    <text evidence="2 4">Belongs to the MAK16 family.</text>
</comment>
<gene>
    <name evidence="7" type="ORF">EMWEY_00056510</name>
</gene>
<dbReference type="AlphaFoldDB" id="U6M5G4"/>
<dbReference type="VEuPathDB" id="ToxoDB:EMWEY_00056510"/>
<dbReference type="RefSeq" id="XP_013335914.1">
    <property type="nucleotide sequence ID" value="XM_013480460.1"/>
</dbReference>
<dbReference type="GO" id="GO:0005730">
    <property type="term" value="C:nucleolus"/>
    <property type="evidence" value="ECO:0007669"/>
    <property type="project" value="UniProtKB-UniRule"/>
</dbReference>
<dbReference type="PANTHER" id="PTHR23405">
    <property type="entry name" value="MAINTENANCE OF KILLER 16 MAK16 PROTEIN-RELATED"/>
    <property type="match status" value="1"/>
</dbReference>
<dbReference type="PANTHER" id="PTHR23405:SF4">
    <property type="entry name" value="PROTEIN MAK16 HOMOLOG"/>
    <property type="match status" value="1"/>
</dbReference>
<evidence type="ECO:0000313" key="7">
    <source>
        <dbReference type="EMBL" id="CDJ59266.1"/>
    </source>
</evidence>
<proteinExistence type="inferred from homology"/>
<dbReference type="Pfam" id="PF04874">
    <property type="entry name" value="Mak16"/>
    <property type="match status" value="1"/>
</dbReference>
<reference evidence="7" key="1">
    <citation type="submission" date="2013-10" db="EMBL/GenBank/DDBJ databases">
        <title>Genomic analysis of the causative agents of coccidiosis in chickens.</title>
        <authorList>
            <person name="Reid A.J."/>
            <person name="Blake D."/>
            <person name="Billington K."/>
            <person name="Browne H."/>
            <person name="Dunn M."/>
            <person name="Hung S."/>
            <person name="Kawahara F."/>
            <person name="Miranda-Saavedra D."/>
            <person name="Mourier T."/>
            <person name="Nagra H."/>
            <person name="Otto T.D."/>
            <person name="Rawlings N."/>
            <person name="Sanchez A."/>
            <person name="Sanders M."/>
            <person name="Subramaniam C."/>
            <person name="Tay Y."/>
            <person name="Dear P."/>
            <person name="Doerig C."/>
            <person name="Gruber A."/>
            <person name="Parkinson J."/>
            <person name="Shirley M."/>
            <person name="Wan K.L."/>
            <person name="Berriman M."/>
            <person name="Tomley F."/>
            <person name="Pain A."/>
        </authorList>
    </citation>
    <scope>NUCLEOTIDE SEQUENCE [LARGE SCALE GENOMIC DNA]</scope>
    <source>
        <strain evidence="7">Weybridge</strain>
    </source>
</reference>
<evidence type="ECO:0000256" key="5">
    <source>
        <dbReference type="SAM" id="MobiDB-lite"/>
    </source>
</evidence>